<sequence>MRTNKNAPVRAARVPASENSERDDTSDLIANAIRFGIIGRVNRQGVPATVRNGLRINATSGELACALVLEWLDDLLLADLEAAERRARA</sequence>
<evidence type="ECO:0000256" key="1">
    <source>
        <dbReference type="SAM" id="MobiDB-lite"/>
    </source>
</evidence>
<gene>
    <name evidence="2" type="ORF">OF122_01470</name>
</gene>
<feature type="region of interest" description="Disordered" evidence="1">
    <location>
        <begin position="1"/>
        <end position="23"/>
    </location>
</feature>
<evidence type="ECO:0000313" key="2">
    <source>
        <dbReference type="EMBL" id="UYQ72487.1"/>
    </source>
</evidence>
<name>A0ABY6IT60_9HYPH</name>
<reference evidence="2" key="1">
    <citation type="submission" date="2022-10" db="EMBL/GenBank/DDBJ databases">
        <title>YIM 151497 complete genome.</title>
        <authorList>
            <person name="Chen X."/>
        </authorList>
    </citation>
    <scope>NUCLEOTIDE SEQUENCE</scope>
    <source>
        <strain evidence="2">YIM 151497</strain>
    </source>
</reference>
<organism evidence="2 3">
    <name type="scientific">Pelagibacterium flavum</name>
    <dbReference type="NCBI Taxonomy" id="2984530"/>
    <lineage>
        <taxon>Bacteria</taxon>
        <taxon>Pseudomonadati</taxon>
        <taxon>Pseudomonadota</taxon>
        <taxon>Alphaproteobacteria</taxon>
        <taxon>Hyphomicrobiales</taxon>
        <taxon>Devosiaceae</taxon>
        <taxon>Pelagibacterium</taxon>
    </lineage>
</organism>
<protein>
    <submittedName>
        <fullName evidence="2">Uncharacterized protein</fullName>
    </submittedName>
</protein>
<dbReference type="RefSeq" id="WP_264226118.1">
    <property type="nucleotide sequence ID" value="NZ_CP107716.1"/>
</dbReference>
<evidence type="ECO:0000313" key="3">
    <source>
        <dbReference type="Proteomes" id="UP001163882"/>
    </source>
</evidence>
<proteinExistence type="predicted"/>
<dbReference type="Proteomes" id="UP001163882">
    <property type="component" value="Chromosome"/>
</dbReference>
<accession>A0ABY6IT60</accession>
<dbReference type="EMBL" id="CP107716">
    <property type="protein sequence ID" value="UYQ72487.1"/>
    <property type="molecule type" value="Genomic_DNA"/>
</dbReference>
<keyword evidence="3" id="KW-1185">Reference proteome</keyword>